<name>A0A8S5SBH1_9CAUD</name>
<accession>A0A8S5SBH1</accession>
<dbReference type="EMBL" id="BK032566">
    <property type="protein sequence ID" value="DAF48272.1"/>
    <property type="molecule type" value="Genomic_DNA"/>
</dbReference>
<sequence>MATKSFTSDTFVLNNNNASKFRNIMNSKKKVRIAKVEGHKNVTSREEIMRLLNIK</sequence>
<organism evidence="1">
    <name type="scientific">Siphoviridae sp. ct4Z13</name>
    <dbReference type="NCBI Taxonomy" id="2827778"/>
    <lineage>
        <taxon>Viruses</taxon>
        <taxon>Duplodnaviria</taxon>
        <taxon>Heunggongvirae</taxon>
        <taxon>Uroviricota</taxon>
        <taxon>Caudoviricetes</taxon>
    </lineage>
</organism>
<protein>
    <submittedName>
        <fullName evidence="1">Uncharacterized protein</fullName>
    </submittedName>
</protein>
<proteinExistence type="predicted"/>
<reference evidence="1" key="1">
    <citation type="journal article" date="2021" name="Proc. Natl. Acad. Sci. U.S.A.">
        <title>A Catalog of Tens of Thousands of Viruses from Human Metagenomes Reveals Hidden Associations with Chronic Diseases.</title>
        <authorList>
            <person name="Tisza M.J."/>
            <person name="Buck C.B."/>
        </authorList>
    </citation>
    <scope>NUCLEOTIDE SEQUENCE</scope>
    <source>
        <strain evidence="1">Ct4Z13</strain>
    </source>
</reference>
<evidence type="ECO:0000313" key="1">
    <source>
        <dbReference type="EMBL" id="DAF48272.1"/>
    </source>
</evidence>